<dbReference type="AlphaFoldDB" id="A0A1T3H335"/>
<dbReference type="EMBL" id="CP014339">
    <property type="protein sequence ID" value="AQX52831.1"/>
    <property type="molecule type" value="Genomic_DNA"/>
</dbReference>
<reference evidence="1 3" key="1">
    <citation type="submission" date="2016-02" db="EMBL/GenBank/DDBJ databases">
        <authorList>
            <person name="Nicholson A.C."/>
            <person name="Humrighouse B.W."/>
            <person name="Loparev V."/>
            <person name="Emery B."/>
            <person name="Graziano J."/>
            <person name="McQuiston J.R."/>
        </authorList>
    </citation>
    <scope>NUCLEOTIDE SEQUENCE [LARGE SCALE GENOMIC DNA]</scope>
    <source>
        <strain evidence="1 3">E6809</strain>
    </source>
</reference>
<accession>A0A1T3H335</accession>
<dbReference type="OrthoDB" id="662986at2"/>
<dbReference type="Proteomes" id="UP000189738">
    <property type="component" value="Chromosome"/>
</dbReference>
<sequence>MGTIPVNHFIQKVCRFFFDKFSFYCISIVQKCNRIQNHISWETSKKSVSKQWIVRYEYTDKSGVIHPKALRGMNHIKDHGERVLYTKFLLKQEQKLLDKGYTPVTEEFEGVTETLILTPRTPFMRANAWITKSSAVSRTY</sequence>
<dbReference type="RefSeq" id="WP_009089358.1">
    <property type="nucleotide sequence ID" value="NZ_CBCRWW010000021.1"/>
</dbReference>
<dbReference type="EMBL" id="MAHS01000001">
    <property type="protein sequence ID" value="OPB53456.1"/>
    <property type="molecule type" value="Genomic_DNA"/>
</dbReference>
<reference evidence="2" key="2">
    <citation type="submission" date="2016-06" db="EMBL/GenBank/DDBJ databases">
        <authorList>
            <person name="Nicholson A.C."/>
        </authorList>
    </citation>
    <scope>NUCLEOTIDE SEQUENCE [LARGE SCALE GENOMIC DNA]</scope>
    <source>
        <strain evidence="2">E6809</strain>
    </source>
</reference>
<protein>
    <submittedName>
        <fullName evidence="2">Uncharacterized protein</fullName>
    </submittedName>
</protein>
<evidence type="ECO:0000313" key="3">
    <source>
        <dbReference type="Proteomes" id="UP000189738"/>
    </source>
</evidence>
<evidence type="ECO:0000313" key="2">
    <source>
        <dbReference type="EMBL" id="OPB53456.1"/>
    </source>
</evidence>
<proteinExistence type="predicted"/>
<organism evidence="2">
    <name type="scientific">Elizabethkingia anophelis</name>
    <dbReference type="NCBI Taxonomy" id="1117645"/>
    <lineage>
        <taxon>Bacteria</taxon>
        <taxon>Pseudomonadati</taxon>
        <taxon>Bacteroidota</taxon>
        <taxon>Flavobacteriia</taxon>
        <taxon>Flavobacteriales</taxon>
        <taxon>Weeksellaceae</taxon>
        <taxon>Elizabethkingia</taxon>
    </lineage>
</organism>
<evidence type="ECO:0000313" key="1">
    <source>
        <dbReference type="EMBL" id="AQX52831.1"/>
    </source>
</evidence>
<name>A0A1T3H335_9FLAO</name>
<gene>
    <name evidence="1" type="ORF">AYC66_17385</name>
    <name evidence="2" type="ORF">BAY09_10475</name>
</gene>